<sequence>APAAPHRAVARPAAPAGAGIEEVPLAAPVPRHATAKPEGRAILTLDPFLIPAHRSGEMVFFKLQAELVVPDISTRQALRRKEAWVRDAIYQELKDIDVSEGLQGNLLYRYRRPILDRLNREFAPLEVEDVRLMGFLMK</sequence>
<evidence type="ECO:0000313" key="1">
    <source>
        <dbReference type="EMBL" id="NDY43102.1"/>
    </source>
</evidence>
<keyword evidence="1" id="KW-0282">Flagellum</keyword>
<keyword evidence="2" id="KW-1185">Reference proteome</keyword>
<keyword evidence="1" id="KW-0969">Cilium</keyword>
<dbReference type="EMBL" id="JAAGRR010000121">
    <property type="protein sequence ID" value="NDY43102.1"/>
    <property type="molecule type" value="Genomic_DNA"/>
</dbReference>
<dbReference type="AlphaFoldDB" id="A0A6N9TP98"/>
<gene>
    <name evidence="1" type="ORF">G3N55_09645</name>
</gene>
<evidence type="ECO:0000313" key="2">
    <source>
        <dbReference type="Proteomes" id="UP000469346"/>
    </source>
</evidence>
<reference evidence="1 2" key="1">
    <citation type="submission" date="2020-02" db="EMBL/GenBank/DDBJ databases">
        <title>Comparative genomics of sulfur disproportionating microorganisms.</title>
        <authorList>
            <person name="Ward L.M."/>
            <person name="Bertran E."/>
            <person name="Johnston D.T."/>
        </authorList>
    </citation>
    <scope>NUCLEOTIDE SEQUENCE [LARGE SCALE GENOMIC DNA]</scope>
    <source>
        <strain evidence="1 2">DSM 100025</strain>
    </source>
</reference>
<organism evidence="1 2">
    <name type="scientific">Dissulfurirhabdus thermomarina</name>
    <dbReference type="NCBI Taxonomy" id="1765737"/>
    <lineage>
        <taxon>Bacteria</taxon>
        <taxon>Deltaproteobacteria</taxon>
        <taxon>Dissulfurirhabdaceae</taxon>
        <taxon>Dissulfurirhabdus</taxon>
    </lineage>
</organism>
<comment type="caution">
    <text evidence="1">The sequence shown here is derived from an EMBL/GenBank/DDBJ whole genome shotgun (WGS) entry which is preliminary data.</text>
</comment>
<feature type="non-terminal residue" evidence="1">
    <location>
        <position position="1"/>
    </location>
</feature>
<name>A0A6N9TP98_DISTH</name>
<dbReference type="RefSeq" id="WP_163299218.1">
    <property type="nucleotide sequence ID" value="NZ_JAAGRR010000121.1"/>
</dbReference>
<dbReference type="Proteomes" id="UP000469346">
    <property type="component" value="Unassembled WGS sequence"/>
</dbReference>
<proteinExistence type="predicted"/>
<accession>A0A6N9TP98</accession>
<keyword evidence="1" id="KW-0966">Cell projection</keyword>
<protein>
    <submittedName>
        <fullName evidence="1">Flagellar basal body-associated FliL family protein</fullName>
    </submittedName>
</protein>